<dbReference type="PANTHER" id="PTHR33179:SF9">
    <property type="entry name" value="OS01G0278000 PROTEIN"/>
    <property type="match status" value="1"/>
</dbReference>
<sequence length="175" mass="18876">MEEMAWISQAFSPDHNEVLARALQISLSDDFPAVVDDYCSSSSFVDALRRRNPLAPAASERISKKSKRKPRGGAGTRSQITYISADPANFREMVQRVTGLIDLAPPSGSRSPAPMGWPEPAQPALPQILLPTLDTSALFLNQFAGGELGPAQAASHLDDLLSPIYPTSLESWGVM</sequence>
<evidence type="ECO:0000259" key="2">
    <source>
        <dbReference type="Pfam" id="PF05678"/>
    </source>
</evidence>
<evidence type="ECO:0000313" key="4">
    <source>
        <dbReference type="Proteomes" id="UP000734854"/>
    </source>
</evidence>
<dbReference type="InterPro" id="IPR039609">
    <property type="entry name" value="VQ_15/22"/>
</dbReference>
<feature type="domain" description="VQ" evidence="2">
    <location>
        <begin position="81"/>
        <end position="99"/>
    </location>
</feature>
<reference evidence="3 4" key="1">
    <citation type="submission" date="2020-08" db="EMBL/GenBank/DDBJ databases">
        <title>Plant Genome Project.</title>
        <authorList>
            <person name="Zhang R.-G."/>
        </authorList>
    </citation>
    <scope>NUCLEOTIDE SEQUENCE [LARGE SCALE GENOMIC DNA]</scope>
    <source>
        <tissue evidence="3">Rhizome</tissue>
    </source>
</reference>
<evidence type="ECO:0000256" key="1">
    <source>
        <dbReference type="SAM" id="MobiDB-lite"/>
    </source>
</evidence>
<accession>A0A8J5CPQ1</accession>
<protein>
    <recommendedName>
        <fullName evidence="2">VQ domain-containing protein</fullName>
    </recommendedName>
</protein>
<dbReference type="AlphaFoldDB" id="A0A8J5CPQ1"/>
<dbReference type="PANTHER" id="PTHR33179">
    <property type="entry name" value="VQ MOTIF-CONTAINING PROTEIN"/>
    <property type="match status" value="1"/>
</dbReference>
<proteinExistence type="predicted"/>
<feature type="region of interest" description="Disordered" evidence="1">
    <location>
        <begin position="55"/>
        <end position="78"/>
    </location>
</feature>
<dbReference type="EMBL" id="JACMSC010000183">
    <property type="protein sequence ID" value="KAG6466248.1"/>
    <property type="molecule type" value="Genomic_DNA"/>
</dbReference>
<dbReference type="GO" id="GO:0005634">
    <property type="term" value="C:nucleus"/>
    <property type="evidence" value="ECO:0007669"/>
    <property type="project" value="TreeGrafter"/>
</dbReference>
<dbReference type="InterPro" id="IPR008889">
    <property type="entry name" value="VQ"/>
</dbReference>
<organism evidence="3 4">
    <name type="scientific">Zingiber officinale</name>
    <name type="common">Ginger</name>
    <name type="synonym">Amomum zingiber</name>
    <dbReference type="NCBI Taxonomy" id="94328"/>
    <lineage>
        <taxon>Eukaryota</taxon>
        <taxon>Viridiplantae</taxon>
        <taxon>Streptophyta</taxon>
        <taxon>Embryophyta</taxon>
        <taxon>Tracheophyta</taxon>
        <taxon>Spermatophyta</taxon>
        <taxon>Magnoliopsida</taxon>
        <taxon>Liliopsida</taxon>
        <taxon>Zingiberales</taxon>
        <taxon>Zingiberaceae</taxon>
        <taxon>Zingiber</taxon>
    </lineage>
</organism>
<gene>
    <name evidence="3" type="ORF">ZIOFF_075967</name>
</gene>
<name>A0A8J5CPQ1_ZINOF</name>
<dbReference type="Pfam" id="PF05678">
    <property type="entry name" value="VQ"/>
    <property type="match status" value="1"/>
</dbReference>
<dbReference type="GO" id="GO:0006970">
    <property type="term" value="P:response to osmotic stress"/>
    <property type="evidence" value="ECO:0007669"/>
    <property type="project" value="TreeGrafter"/>
</dbReference>
<comment type="caution">
    <text evidence="3">The sequence shown here is derived from an EMBL/GenBank/DDBJ whole genome shotgun (WGS) entry which is preliminary data.</text>
</comment>
<dbReference type="Proteomes" id="UP000734854">
    <property type="component" value="Unassembled WGS sequence"/>
</dbReference>
<keyword evidence="4" id="KW-1185">Reference proteome</keyword>
<dbReference type="GO" id="GO:0005516">
    <property type="term" value="F:calmodulin binding"/>
    <property type="evidence" value="ECO:0007669"/>
    <property type="project" value="TreeGrafter"/>
</dbReference>
<evidence type="ECO:0000313" key="3">
    <source>
        <dbReference type="EMBL" id="KAG6466248.1"/>
    </source>
</evidence>
<dbReference type="OrthoDB" id="780868at2759"/>